<proteinExistence type="predicted"/>
<dbReference type="RefSeq" id="WP_233486610.1">
    <property type="nucleotide sequence ID" value="NZ_CYPW01000024.1"/>
</dbReference>
<dbReference type="InterPro" id="IPR000182">
    <property type="entry name" value="GNAT_dom"/>
</dbReference>
<keyword evidence="3" id="KW-1185">Reference proteome</keyword>
<dbReference type="CDD" id="cd04301">
    <property type="entry name" value="NAT_SF"/>
    <property type="match status" value="1"/>
</dbReference>
<dbReference type="SUPFAM" id="SSF55729">
    <property type="entry name" value="Acyl-CoA N-acyltransferases (Nat)"/>
    <property type="match status" value="1"/>
</dbReference>
<reference evidence="2 3" key="1">
    <citation type="submission" date="2015-09" db="EMBL/GenBank/DDBJ databases">
        <authorList>
            <consortium name="Swine Surveillance"/>
        </authorList>
    </citation>
    <scope>NUCLEOTIDE SEQUENCE [LARGE SCALE GENOMIC DNA]</scope>
    <source>
        <strain evidence="2 3">CECT 7688</strain>
    </source>
</reference>
<dbReference type="AlphaFoldDB" id="A0A0P1FGC5"/>
<dbReference type="EMBL" id="CYPW01000024">
    <property type="protein sequence ID" value="CUH52831.1"/>
    <property type="molecule type" value="Genomic_DNA"/>
</dbReference>
<dbReference type="Proteomes" id="UP000054823">
    <property type="component" value="Unassembled WGS sequence"/>
</dbReference>
<dbReference type="STRING" id="321267.SHM7688_02278"/>
<evidence type="ECO:0000313" key="2">
    <source>
        <dbReference type="EMBL" id="CUH52831.1"/>
    </source>
</evidence>
<protein>
    <submittedName>
        <fullName evidence="2">Putative acetyltransferase</fullName>
    </submittedName>
</protein>
<evidence type="ECO:0000259" key="1">
    <source>
        <dbReference type="Pfam" id="PF13508"/>
    </source>
</evidence>
<dbReference type="GO" id="GO:0016747">
    <property type="term" value="F:acyltransferase activity, transferring groups other than amino-acyl groups"/>
    <property type="evidence" value="ECO:0007669"/>
    <property type="project" value="InterPro"/>
</dbReference>
<evidence type="ECO:0000313" key="3">
    <source>
        <dbReference type="Proteomes" id="UP000054823"/>
    </source>
</evidence>
<dbReference type="Pfam" id="PF13508">
    <property type="entry name" value="Acetyltransf_7"/>
    <property type="match status" value="1"/>
</dbReference>
<sequence length="119" mass="12880">MIGAALFSRLRYAKDPRRVFILSPMAIATAYQGRGLGQSLLSQAHQTLGTAGVEIVITYGDPAFYAKTGYQPITTDVAKAPLPLSYPHGWIGQSLTEAPFTPLKGDCRCVAALNDPRIW</sequence>
<name>A0A0P1FGC5_9RHOB</name>
<gene>
    <name evidence="2" type="ORF">SHM7688_02278</name>
</gene>
<accession>A0A0P1FGC5</accession>
<organism evidence="2 3">
    <name type="scientific">Shimia marina</name>
    <dbReference type="NCBI Taxonomy" id="321267"/>
    <lineage>
        <taxon>Bacteria</taxon>
        <taxon>Pseudomonadati</taxon>
        <taxon>Pseudomonadota</taxon>
        <taxon>Alphaproteobacteria</taxon>
        <taxon>Rhodobacterales</taxon>
        <taxon>Roseobacteraceae</taxon>
    </lineage>
</organism>
<dbReference type="InterPro" id="IPR016181">
    <property type="entry name" value="Acyl_CoA_acyltransferase"/>
</dbReference>
<keyword evidence="2" id="KW-0808">Transferase</keyword>
<dbReference type="Gene3D" id="3.40.630.30">
    <property type="match status" value="1"/>
</dbReference>
<feature type="domain" description="N-acetyltransferase" evidence="1">
    <location>
        <begin position="19"/>
        <end position="72"/>
    </location>
</feature>